<evidence type="ECO:0000256" key="1">
    <source>
        <dbReference type="SAM" id="Phobius"/>
    </source>
</evidence>
<evidence type="ECO:0000313" key="3">
    <source>
        <dbReference type="Proteomes" id="UP001597368"/>
    </source>
</evidence>
<feature type="transmembrane region" description="Helical" evidence="1">
    <location>
        <begin position="62"/>
        <end position="81"/>
    </location>
</feature>
<proteinExistence type="predicted"/>
<dbReference type="Proteomes" id="UP001597368">
    <property type="component" value="Unassembled WGS sequence"/>
</dbReference>
<dbReference type="RefSeq" id="WP_379573522.1">
    <property type="nucleotide sequence ID" value="NZ_JBHUFV010000033.1"/>
</dbReference>
<gene>
    <name evidence="2" type="ORF">ACFSKW_18645</name>
</gene>
<dbReference type="EMBL" id="JBHUFV010000033">
    <property type="protein sequence ID" value="MFD1933479.1"/>
    <property type="molecule type" value="Genomic_DNA"/>
</dbReference>
<sequence>MSARLSLRLARAAAFAAVCVLLGVVAHAVAGGAVAGGTAVLGFAVSMAAGLPIAGRERGLRVILPLLAAVQAVLHVIFSTAHEPDPVQILTGHAHVGGLAPGSGMLLMHCWAVVMTAIWLARGEAALWGLLRRLGARLVRLLLAWPAVPGPRPLTGFAEPAVLRTATLHRGISERGPPLSRAR</sequence>
<keyword evidence="3" id="KW-1185">Reference proteome</keyword>
<comment type="caution">
    <text evidence="2">The sequence shown here is derived from an EMBL/GenBank/DDBJ whole genome shotgun (WGS) entry which is preliminary data.</text>
</comment>
<accession>A0ABW4SYV7</accession>
<feature type="transmembrane region" description="Helical" evidence="1">
    <location>
        <begin position="38"/>
        <end position="55"/>
    </location>
</feature>
<feature type="transmembrane region" description="Helical" evidence="1">
    <location>
        <begin position="106"/>
        <end position="131"/>
    </location>
</feature>
<organism evidence="2 3">
    <name type="scientific">Nonomuraea mangrovi</name>
    <dbReference type="NCBI Taxonomy" id="2316207"/>
    <lineage>
        <taxon>Bacteria</taxon>
        <taxon>Bacillati</taxon>
        <taxon>Actinomycetota</taxon>
        <taxon>Actinomycetes</taxon>
        <taxon>Streptosporangiales</taxon>
        <taxon>Streptosporangiaceae</taxon>
        <taxon>Nonomuraea</taxon>
    </lineage>
</organism>
<keyword evidence="1" id="KW-0472">Membrane</keyword>
<evidence type="ECO:0000313" key="2">
    <source>
        <dbReference type="EMBL" id="MFD1933479.1"/>
    </source>
</evidence>
<protein>
    <submittedName>
        <fullName evidence="2">MFS transporter</fullName>
    </submittedName>
</protein>
<keyword evidence="1" id="KW-1133">Transmembrane helix</keyword>
<keyword evidence="1" id="KW-0812">Transmembrane</keyword>
<name>A0ABW4SYV7_9ACTN</name>
<reference evidence="3" key="1">
    <citation type="journal article" date="2019" name="Int. J. Syst. Evol. Microbiol.">
        <title>The Global Catalogue of Microorganisms (GCM) 10K type strain sequencing project: providing services to taxonomists for standard genome sequencing and annotation.</title>
        <authorList>
            <consortium name="The Broad Institute Genomics Platform"/>
            <consortium name="The Broad Institute Genome Sequencing Center for Infectious Disease"/>
            <person name="Wu L."/>
            <person name="Ma J."/>
        </authorList>
    </citation>
    <scope>NUCLEOTIDE SEQUENCE [LARGE SCALE GENOMIC DNA]</scope>
    <source>
        <strain evidence="3">ICMP 6774ER</strain>
    </source>
</reference>